<feature type="transmembrane region" description="Helical" evidence="1">
    <location>
        <begin position="93"/>
        <end position="112"/>
    </location>
</feature>
<feature type="transmembrane region" description="Helical" evidence="1">
    <location>
        <begin position="167"/>
        <end position="189"/>
    </location>
</feature>
<evidence type="ECO:0000313" key="3">
    <source>
        <dbReference type="EMBL" id="TCV08166.1"/>
    </source>
</evidence>
<reference evidence="3 4" key="1">
    <citation type="submission" date="2019-03" db="EMBL/GenBank/DDBJ databases">
        <title>Genomic Encyclopedia of Type Strains, Phase IV (KMG-IV): sequencing the most valuable type-strain genomes for metagenomic binning, comparative biology and taxonomic classification.</title>
        <authorList>
            <person name="Goeker M."/>
        </authorList>
    </citation>
    <scope>NUCLEOTIDE SEQUENCE [LARGE SCALE GENOMIC DNA]</scope>
    <source>
        <strain evidence="3 4">DSM 22362</strain>
    </source>
</reference>
<dbReference type="EMBL" id="SMBZ01000048">
    <property type="protein sequence ID" value="TCV08166.1"/>
    <property type="molecule type" value="Genomic_DNA"/>
</dbReference>
<dbReference type="InterPro" id="IPR000326">
    <property type="entry name" value="PAP2/HPO"/>
</dbReference>
<evidence type="ECO:0000256" key="1">
    <source>
        <dbReference type="SAM" id="Phobius"/>
    </source>
</evidence>
<accession>A0A4R3VUK5</accession>
<comment type="caution">
    <text evidence="3">The sequence shown here is derived from an EMBL/GenBank/DDBJ whole genome shotgun (WGS) entry which is preliminary data.</text>
</comment>
<keyword evidence="1" id="KW-0812">Transmembrane</keyword>
<gene>
    <name evidence="3" type="ORF">EDC17_10481</name>
</gene>
<feature type="transmembrane region" description="Helical" evidence="1">
    <location>
        <begin position="141"/>
        <end position="160"/>
    </location>
</feature>
<dbReference type="CDD" id="cd01610">
    <property type="entry name" value="PAP2_like"/>
    <property type="match status" value="1"/>
</dbReference>
<feature type="domain" description="Phosphatidic acid phosphatase type 2/haloperoxidase" evidence="2">
    <location>
        <begin position="94"/>
        <end position="183"/>
    </location>
</feature>
<dbReference type="Pfam" id="PF01569">
    <property type="entry name" value="PAP2"/>
    <property type="match status" value="1"/>
</dbReference>
<keyword evidence="4" id="KW-1185">Reference proteome</keyword>
<feature type="transmembrane region" description="Helical" evidence="1">
    <location>
        <begin position="67"/>
        <end position="86"/>
    </location>
</feature>
<organism evidence="3 4">
    <name type="scientific">Sphingobacterium alimentarium</name>
    <dbReference type="NCBI Taxonomy" id="797292"/>
    <lineage>
        <taxon>Bacteria</taxon>
        <taxon>Pseudomonadati</taxon>
        <taxon>Bacteroidota</taxon>
        <taxon>Sphingobacteriia</taxon>
        <taxon>Sphingobacteriales</taxon>
        <taxon>Sphingobacteriaceae</taxon>
        <taxon>Sphingobacterium</taxon>
    </lineage>
</organism>
<evidence type="ECO:0000313" key="4">
    <source>
        <dbReference type="Proteomes" id="UP000295197"/>
    </source>
</evidence>
<dbReference type="OrthoDB" id="9801622at2"/>
<dbReference type="AlphaFoldDB" id="A0A4R3VUK5"/>
<evidence type="ECO:0000259" key="2">
    <source>
        <dbReference type="Pfam" id="PF01569"/>
    </source>
</evidence>
<protein>
    <submittedName>
        <fullName evidence="3">PAP2 superfamily protein</fullName>
    </submittedName>
</protein>
<dbReference type="SUPFAM" id="SSF48317">
    <property type="entry name" value="Acid phosphatase/Vanadium-dependent haloperoxidase"/>
    <property type="match status" value="1"/>
</dbReference>
<dbReference type="RefSeq" id="WP_132778704.1">
    <property type="nucleotide sequence ID" value="NZ_SMBZ01000048.1"/>
</dbReference>
<keyword evidence="1" id="KW-0472">Membrane</keyword>
<proteinExistence type="predicted"/>
<dbReference type="InterPro" id="IPR036938">
    <property type="entry name" value="PAP2/HPO_sf"/>
</dbReference>
<feature type="transmembrane region" description="Helical" evidence="1">
    <location>
        <begin position="12"/>
        <end position="32"/>
    </location>
</feature>
<keyword evidence="1" id="KW-1133">Transmembrane helix</keyword>
<name>A0A4R3VUK5_9SPHI</name>
<dbReference type="Proteomes" id="UP000295197">
    <property type="component" value="Unassembled WGS sequence"/>
</dbReference>
<sequence>MNLKICNNYSRLNPSLFILPVFLLFSIVVFLYSRNALSIDGYIQIQKDSFFSANHILGQYPNLQYNLTQFGDALIFLSFLSIFIVYAPKMWEALVLGSLVSCLLSYILKQIFGVPRPAAVFDNDSFIIVGKTLAGHNSLPSGHSITIFTTLTILLFTYMPCELKHKILWFFLIITTGLIFALTNLNSIINSI</sequence>